<evidence type="ECO:0000313" key="1">
    <source>
        <dbReference type="EMBL" id="PIO30718.1"/>
    </source>
</evidence>
<evidence type="ECO:0000313" key="2">
    <source>
        <dbReference type="Proteomes" id="UP000228934"/>
    </source>
</evidence>
<reference evidence="2" key="1">
    <citation type="journal article" date="2017" name="Nat. Commun.">
        <title>The North American bullfrog draft genome provides insight into hormonal regulation of long noncoding RNA.</title>
        <authorList>
            <person name="Hammond S.A."/>
            <person name="Warren R.L."/>
            <person name="Vandervalk B.P."/>
            <person name="Kucuk E."/>
            <person name="Khan H."/>
            <person name="Gibb E.A."/>
            <person name="Pandoh P."/>
            <person name="Kirk H."/>
            <person name="Zhao Y."/>
            <person name="Jones M."/>
            <person name="Mungall A.J."/>
            <person name="Coope R."/>
            <person name="Pleasance S."/>
            <person name="Moore R.A."/>
            <person name="Holt R.A."/>
            <person name="Round J.M."/>
            <person name="Ohora S."/>
            <person name="Walle B.V."/>
            <person name="Veldhoen N."/>
            <person name="Helbing C.C."/>
            <person name="Birol I."/>
        </authorList>
    </citation>
    <scope>NUCLEOTIDE SEQUENCE [LARGE SCALE GENOMIC DNA]</scope>
</reference>
<organism evidence="1 2">
    <name type="scientific">Aquarana catesbeiana</name>
    <name type="common">American bullfrog</name>
    <name type="synonym">Rana catesbeiana</name>
    <dbReference type="NCBI Taxonomy" id="8400"/>
    <lineage>
        <taxon>Eukaryota</taxon>
        <taxon>Metazoa</taxon>
        <taxon>Chordata</taxon>
        <taxon>Craniata</taxon>
        <taxon>Vertebrata</taxon>
        <taxon>Euteleostomi</taxon>
        <taxon>Amphibia</taxon>
        <taxon>Batrachia</taxon>
        <taxon>Anura</taxon>
        <taxon>Neobatrachia</taxon>
        <taxon>Ranoidea</taxon>
        <taxon>Ranidae</taxon>
        <taxon>Aquarana</taxon>
    </lineage>
</organism>
<name>A0A2G9RS34_AQUCT</name>
<dbReference type="EMBL" id="KV936476">
    <property type="protein sequence ID" value="PIO30718.1"/>
    <property type="molecule type" value="Genomic_DNA"/>
</dbReference>
<dbReference type="Proteomes" id="UP000228934">
    <property type="component" value="Unassembled WGS sequence"/>
</dbReference>
<accession>A0A2G9RS34</accession>
<protein>
    <submittedName>
        <fullName evidence="1">Uncharacterized protein</fullName>
    </submittedName>
</protein>
<sequence length="93" mass="10504">MPYIQHTLPCPVSAPERRNLLSRKAECILLGRCGASLLHSFASKKTEEAVKAKHVGLCVSLGLCIPSFYVFVSYEFDQCFTLLVLRGHTTYWR</sequence>
<gene>
    <name evidence="1" type="ORF">AB205_0198050</name>
</gene>
<proteinExistence type="predicted"/>
<keyword evidence="2" id="KW-1185">Reference proteome</keyword>
<dbReference type="AlphaFoldDB" id="A0A2G9RS34"/>